<dbReference type="Gene3D" id="3.90.1720.10">
    <property type="entry name" value="endopeptidase domain like (from Nostoc punctiforme)"/>
    <property type="match status" value="1"/>
</dbReference>
<feature type="non-terminal residue" evidence="1">
    <location>
        <position position="154"/>
    </location>
</feature>
<proteinExistence type="predicted"/>
<dbReference type="InterPro" id="IPR038765">
    <property type="entry name" value="Papain-like_cys_pep_sf"/>
</dbReference>
<dbReference type="AlphaFoldDB" id="A0A2W5F4N7"/>
<dbReference type="Pfam" id="PF05708">
    <property type="entry name" value="Peptidase_C92"/>
    <property type="match status" value="1"/>
</dbReference>
<evidence type="ECO:0000313" key="1">
    <source>
        <dbReference type="EMBL" id="PZP48797.1"/>
    </source>
</evidence>
<dbReference type="Proteomes" id="UP000249645">
    <property type="component" value="Unassembled WGS sequence"/>
</dbReference>
<comment type="caution">
    <text evidence="1">The sequence shown here is derived from an EMBL/GenBank/DDBJ whole genome shotgun (WGS) entry which is preliminary data.</text>
</comment>
<gene>
    <name evidence="1" type="ORF">DI598_09335</name>
</gene>
<evidence type="ECO:0008006" key="3">
    <source>
        <dbReference type="Google" id="ProtNLM"/>
    </source>
</evidence>
<organism evidence="1 2">
    <name type="scientific">Pseudopedobacter saltans</name>
    <dbReference type="NCBI Taxonomy" id="151895"/>
    <lineage>
        <taxon>Bacteria</taxon>
        <taxon>Pseudomonadati</taxon>
        <taxon>Bacteroidota</taxon>
        <taxon>Sphingobacteriia</taxon>
        <taxon>Sphingobacteriales</taxon>
        <taxon>Sphingobacteriaceae</taxon>
        <taxon>Pseudopedobacter</taxon>
    </lineage>
</organism>
<reference evidence="1 2" key="1">
    <citation type="submission" date="2017-11" db="EMBL/GenBank/DDBJ databases">
        <title>Infants hospitalized years apart are colonized by the same room-sourced microbial strains.</title>
        <authorList>
            <person name="Brooks B."/>
            <person name="Olm M.R."/>
            <person name="Firek B.A."/>
            <person name="Baker R."/>
            <person name="Thomas B.C."/>
            <person name="Morowitz M.J."/>
            <person name="Banfield J.F."/>
        </authorList>
    </citation>
    <scope>NUCLEOTIDE SEQUENCE [LARGE SCALE GENOMIC DNA]</scope>
    <source>
        <strain evidence="1">S2_009_000_R2_76</strain>
    </source>
</reference>
<accession>A0A2W5F4N7</accession>
<evidence type="ECO:0000313" key="2">
    <source>
        <dbReference type="Proteomes" id="UP000249645"/>
    </source>
</evidence>
<name>A0A2W5F4N7_9SPHI</name>
<dbReference type="EMBL" id="QFOI01000145">
    <property type="protein sequence ID" value="PZP48797.1"/>
    <property type="molecule type" value="Genomic_DNA"/>
</dbReference>
<protein>
    <recommendedName>
        <fullName evidence="3">Peptidoglycan peptidase</fullName>
    </recommendedName>
</protein>
<dbReference type="SUPFAM" id="SSF54001">
    <property type="entry name" value="Cysteine proteinases"/>
    <property type="match status" value="1"/>
</dbReference>
<sequence length="154" mass="17878">MKYVFLLSLLLVVGNVFSQKNITRSELQNGDLLFVGVFKESLSGAINRVTQRNDKQMYDHVAILEKTPGSTFYVLESSPKKGSVREILDSFYLPKKDNRLIAVYRLYPDYQYSIPKAITQAKQLLGKPYNWSYVLNENSYYCSDFVERAFRFDT</sequence>
<dbReference type="InterPro" id="IPR024453">
    <property type="entry name" value="Peptidase_C92"/>
</dbReference>